<dbReference type="PANTHER" id="PTHR35101">
    <property type="entry name" value="OS02G0162600 PROTEIN"/>
    <property type="match status" value="1"/>
</dbReference>
<accession>A0ABQ9KX82</accession>
<comment type="caution">
    <text evidence="1">The sequence shown here is derived from an EMBL/GenBank/DDBJ whole genome shotgun (WGS) entry which is preliminary data.</text>
</comment>
<keyword evidence="2" id="KW-1185">Reference proteome</keyword>
<sequence length="83" mass="9042">MANSRIAKFIIEVAPPQYISVISHRRSKVLDTINEDHRDVSPSNSFASPMSPTSATTSAAMAAVAAADSKYFKDLFQSLKPEK</sequence>
<evidence type="ECO:0000313" key="1">
    <source>
        <dbReference type="EMBL" id="KAJ9153150.1"/>
    </source>
</evidence>
<name>A0ABQ9KX82_HEVBR</name>
<evidence type="ECO:0000313" key="2">
    <source>
        <dbReference type="Proteomes" id="UP001174677"/>
    </source>
</evidence>
<organism evidence="1 2">
    <name type="scientific">Hevea brasiliensis</name>
    <name type="common">Para rubber tree</name>
    <name type="synonym">Siphonia brasiliensis</name>
    <dbReference type="NCBI Taxonomy" id="3981"/>
    <lineage>
        <taxon>Eukaryota</taxon>
        <taxon>Viridiplantae</taxon>
        <taxon>Streptophyta</taxon>
        <taxon>Embryophyta</taxon>
        <taxon>Tracheophyta</taxon>
        <taxon>Spermatophyta</taxon>
        <taxon>Magnoliopsida</taxon>
        <taxon>eudicotyledons</taxon>
        <taxon>Gunneridae</taxon>
        <taxon>Pentapetalae</taxon>
        <taxon>rosids</taxon>
        <taxon>fabids</taxon>
        <taxon>Malpighiales</taxon>
        <taxon>Euphorbiaceae</taxon>
        <taxon>Crotonoideae</taxon>
        <taxon>Micrandreae</taxon>
        <taxon>Hevea</taxon>
    </lineage>
</organism>
<dbReference type="Proteomes" id="UP001174677">
    <property type="component" value="Chromosome 15"/>
</dbReference>
<proteinExistence type="predicted"/>
<gene>
    <name evidence="1" type="ORF">P3X46_026624</name>
</gene>
<dbReference type="EMBL" id="JARPOI010000015">
    <property type="protein sequence ID" value="KAJ9153150.1"/>
    <property type="molecule type" value="Genomic_DNA"/>
</dbReference>
<reference evidence="1 2" key="1">
    <citation type="journal article" date="2023" name="Plant Biotechnol. J.">
        <title>Chromosome-level wild Hevea brasiliensis genome provides new tools for genomic-assisted breeding and valuable loci to elevate rubber yield.</title>
        <authorList>
            <person name="Cheng H."/>
            <person name="Song X."/>
            <person name="Hu Y."/>
            <person name="Wu T."/>
            <person name="Yang Q."/>
            <person name="An Z."/>
            <person name="Feng S."/>
            <person name="Deng Z."/>
            <person name="Wu W."/>
            <person name="Zeng X."/>
            <person name="Tu M."/>
            <person name="Wang X."/>
            <person name="Huang H."/>
        </authorList>
    </citation>
    <scope>NUCLEOTIDE SEQUENCE [LARGE SCALE GENOMIC DNA]</scope>
    <source>
        <strain evidence="1">MT/VB/25A 57/8</strain>
    </source>
</reference>
<dbReference type="PANTHER" id="PTHR35101:SF12">
    <property type="entry name" value="OS02G0162600 PROTEIN"/>
    <property type="match status" value="1"/>
</dbReference>
<protein>
    <recommendedName>
        <fullName evidence="3">VQ domain-containing protein</fullName>
    </recommendedName>
</protein>
<evidence type="ECO:0008006" key="3">
    <source>
        <dbReference type="Google" id="ProtNLM"/>
    </source>
</evidence>